<name>A0A1I1KUH3_9GAMM</name>
<protein>
    <submittedName>
        <fullName evidence="2">Uncharacterized protein</fullName>
    </submittedName>
</protein>
<sequence>MQLNLKKIIFFIKFNSMVCLFILISTSAYAKSLTIKEAVDTLNQFIKQEEYALALAFSQENVFDFAGEPKFDFLTGIAAIKIGEYQRAVFALERAVIVKPKWKLARFNLAKAYFYIDNFLAAKNELKKLQTRVNDEILKKTILQFLQRIDQVLITKKRQLKQLYGLSFGHDTNINSGAILDEFETPLLSQPIQISEDSQAIEDEAIYLNYQLQYQLPINQQRLVIGELALFHTDYIDSKNDKFQSSIAQLSSKFQDVWGDKTYQLGAYVRPLLLDSSLYRNQYGFDANLIMPFNKNLNFGIQFGLGKTDYEDINDLDSQDIFFALSAQYTKGAMWHQISSHFNQISANQKSSDFNSYKLVLLQYQTSYFISQYHQLNLLLQYQDYNYKDMHPFWLATREEELYRGSLSWRYYLEDDWTWQLSLKHAQKQSNLPIYEYKRDEISLGIMKQF</sequence>
<organism evidence="2 3">
    <name type="scientific">Pseudoalteromonas denitrificans DSM 6059</name>
    <dbReference type="NCBI Taxonomy" id="1123010"/>
    <lineage>
        <taxon>Bacteria</taxon>
        <taxon>Pseudomonadati</taxon>
        <taxon>Pseudomonadota</taxon>
        <taxon>Gammaproteobacteria</taxon>
        <taxon>Alteromonadales</taxon>
        <taxon>Pseudoalteromonadaceae</taxon>
        <taxon>Pseudoalteromonas</taxon>
    </lineage>
</organism>
<accession>A0A1I1KUH3</accession>
<feature type="signal peptide" evidence="1">
    <location>
        <begin position="1"/>
        <end position="30"/>
    </location>
</feature>
<dbReference type="Gene3D" id="1.25.40.10">
    <property type="entry name" value="Tetratricopeptide repeat domain"/>
    <property type="match status" value="1"/>
</dbReference>
<keyword evidence="1" id="KW-0732">Signal</keyword>
<gene>
    <name evidence="2" type="ORF">SAMN02745724_02138</name>
</gene>
<dbReference type="InterPro" id="IPR011990">
    <property type="entry name" value="TPR-like_helical_dom_sf"/>
</dbReference>
<keyword evidence="3" id="KW-1185">Reference proteome</keyword>
<evidence type="ECO:0000313" key="2">
    <source>
        <dbReference type="EMBL" id="SFC62378.1"/>
    </source>
</evidence>
<dbReference type="AlphaFoldDB" id="A0A1I1KUH3"/>
<dbReference type="OrthoDB" id="5614121at2"/>
<evidence type="ECO:0000256" key="1">
    <source>
        <dbReference type="SAM" id="SignalP"/>
    </source>
</evidence>
<reference evidence="2 3" key="1">
    <citation type="submission" date="2016-10" db="EMBL/GenBank/DDBJ databases">
        <authorList>
            <person name="de Groot N.N."/>
        </authorList>
    </citation>
    <scope>NUCLEOTIDE SEQUENCE [LARGE SCALE GENOMIC DNA]</scope>
    <source>
        <strain evidence="2 3">DSM 6059</strain>
    </source>
</reference>
<proteinExistence type="predicted"/>
<dbReference type="RefSeq" id="WP_091983491.1">
    <property type="nucleotide sequence ID" value="NZ_FOLO01000013.1"/>
</dbReference>
<evidence type="ECO:0000313" key="3">
    <source>
        <dbReference type="Proteomes" id="UP000198862"/>
    </source>
</evidence>
<feature type="chain" id="PRO_5011750005" evidence="1">
    <location>
        <begin position="31"/>
        <end position="450"/>
    </location>
</feature>
<dbReference type="SUPFAM" id="SSF48452">
    <property type="entry name" value="TPR-like"/>
    <property type="match status" value="1"/>
</dbReference>
<dbReference type="EMBL" id="FOLO01000013">
    <property type="protein sequence ID" value="SFC62378.1"/>
    <property type="molecule type" value="Genomic_DNA"/>
</dbReference>
<dbReference type="Proteomes" id="UP000198862">
    <property type="component" value="Unassembled WGS sequence"/>
</dbReference>
<dbReference type="STRING" id="1123010.SAMN02745724_02138"/>